<feature type="region of interest" description="Disordered" evidence="1">
    <location>
        <begin position="1"/>
        <end position="402"/>
    </location>
</feature>
<feature type="compositionally biased region" description="Acidic residues" evidence="1">
    <location>
        <begin position="313"/>
        <end position="335"/>
    </location>
</feature>
<reference evidence="2" key="1">
    <citation type="submission" date="2023-04" db="EMBL/GenBank/DDBJ databases">
        <title>Ambrosiozyma monospora NBRC 1965.</title>
        <authorList>
            <person name="Ichikawa N."/>
            <person name="Sato H."/>
            <person name="Tonouchi N."/>
        </authorList>
    </citation>
    <scope>NUCLEOTIDE SEQUENCE</scope>
    <source>
        <strain evidence="2">NBRC 1965</strain>
    </source>
</reference>
<feature type="compositionally biased region" description="Polar residues" evidence="1">
    <location>
        <begin position="77"/>
        <end position="86"/>
    </location>
</feature>
<accession>A0A9W6YPS1</accession>
<feature type="compositionally biased region" description="Basic and acidic residues" evidence="1">
    <location>
        <begin position="336"/>
        <end position="349"/>
    </location>
</feature>
<feature type="compositionally biased region" description="Basic and acidic residues" evidence="1">
    <location>
        <begin position="378"/>
        <end position="392"/>
    </location>
</feature>
<dbReference type="EMBL" id="BSXU01000730">
    <property type="protein sequence ID" value="GMG21610.1"/>
    <property type="molecule type" value="Genomic_DNA"/>
</dbReference>
<evidence type="ECO:0000313" key="3">
    <source>
        <dbReference type="Proteomes" id="UP001165063"/>
    </source>
</evidence>
<feature type="compositionally biased region" description="Basic and acidic residues" evidence="1">
    <location>
        <begin position="238"/>
        <end position="250"/>
    </location>
</feature>
<feature type="compositionally biased region" description="Acidic residues" evidence="1">
    <location>
        <begin position="251"/>
        <end position="266"/>
    </location>
</feature>
<feature type="compositionally biased region" description="Acidic residues" evidence="1">
    <location>
        <begin position="364"/>
        <end position="377"/>
    </location>
</feature>
<gene>
    <name evidence="2" type="ORF">Amon01_000213200</name>
</gene>
<evidence type="ECO:0000313" key="2">
    <source>
        <dbReference type="EMBL" id="GMG21610.1"/>
    </source>
</evidence>
<sequence>MSQQQRLSQRLSQRQSHRFIIPGTRTRRAGLPIPNTPSKDGDGPQQIEDFFNLSDDEFQSPSVTRLTPSRRPHHRFSLNSHSFTRSQDIEGNNNDVDDNEEDKDEDEDVSKLDIPTDNSGDNDSDDTDADGTGDRLISSAASLGSPIRPPRSFRDYNSSNTISQTEATGKRLSTIRPKETSPVGKSLASTLLYPSTTLDSTGKSLAPSPIKKTKAKVGLPPDSTAINNGTDTPNGKSKVTETEDVDKNANEEEAEPIDDEEAEEIEEPKRKQVVSDSKTQKKESESHAWASMMKNVALTKPKRSIKRLVYNDISDESDDDDDEEEDDDDSVDPESSDVKDQDLGAQDHEMIEEDNAELPGVEDQTMDEQDPEEAIDVSDEKIQHITPDHEELPDIPQSVKKK</sequence>
<evidence type="ECO:0000256" key="1">
    <source>
        <dbReference type="SAM" id="MobiDB-lite"/>
    </source>
</evidence>
<feature type="compositionally biased region" description="Acidic residues" evidence="1">
    <location>
        <begin position="120"/>
        <end position="131"/>
    </location>
</feature>
<feature type="compositionally biased region" description="Low complexity" evidence="1">
    <location>
        <begin position="1"/>
        <end position="14"/>
    </location>
</feature>
<dbReference type="AlphaFoldDB" id="A0A9W6YPS1"/>
<dbReference type="Proteomes" id="UP001165063">
    <property type="component" value="Unassembled WGS sequence"/>
</dbReference>
<feature type="compositionally biased region" description="Polar residues" evidence="1">
    <location>
        <begin position="155"/>
        <end position="167"/>
    </location>
</feature>
<name>A0A9W6YPS1_AMBMO</name>
<proteinExistence type="predicted"/>
<organism evidence="2 3">
    <name type="scientific">Ambrosiozyma monospora</name>
    <name type="common">Yeast</name>
    <name type="synonym">Endomycopsis monosporus</name>
    <dbReference type="NCBI Taxonomy" id="43982"/>
    <lineage>
        <taxon>Eukaryota</taxon>
        <taxon>Fungi</taxon>
        <taxon>Dikarya</taxon>
        <taxon>Ascomycota</taxon>
        <taxon>Saccharomycotina</taxon>
        <taxon>Pichiomycetes</taxon>
        <taxon>Pichiales</taxon>
        <taxon>Pichiaceae</taxon>
        <taxon>Ambrosiozyma</taxon>
    </lineage>
</organism>
<protein>
    <submittedName>
        <fullName evidence="2">Unnamed protein product</fullName>
    </submittedName>
</protein>
<keyword evidence="3" id="KW-1185">Reference proteome</keyword>
<feature type="compositionally biased region" description="Polar residues" evidence="1">
    <location>
        <begin position="224"/>
        <end position="237"/>
    </location>
</feature>
<feature type="compositionally biased region" description="Polar residues" evidence="1">
    <location>
        <begin position="187"/>
        <end position="203"/>
    </location>
</feature>
<comment type="caution">
    <text evidence="2">The sequence shown here is derived from an EMBL/GenBank/DDBJ whole genome shotgun (WGS) entry which is preliminary data.</text>
</comment>
<feature type="compositionally biased region" description="Acidic residues" evidence="1">
    <location>
        <begin position="95"/>
        <end position="108"/>
    </location>
</feature>